<dbReference type="EMBL" id="KV454014">
    <property type="protein sequence ID" value="ODV95326.1"/>
    <property type="molecule type" value="Genomic_DNA"/>
</dbReference>
<keyword evidence="7" id="KW-0175">Coiled coil</keyword>
<feature type="compositionally biased region" description="Gly residues" evidence="10">
    <location>
        <begin position="74"/>
        <end position="83"/>
    </location>
</feature>
<keyword evidence="4" id="KW-0132">Cell division</keyword>
<dbReference type="AlphaFoldDB" id="A0A1E4TUB1"/>
<keyword evidence="6" id="KW-0995">Kinetochore</keyword>
<dbReference type="PANTHER" id="PTHR14527:SF2">
    <property type="entry name" value="PROTEIN MIS12 HOMOLOG"/>
    <property type="match status" value="1"/>
</dbReference>
<sequence>MSDIKTSSVLTEHFGYRQIALIDDIINAVNEIMYKCTQGIEDYLVAREDKIVGKIGNKSGDGGGGGKNKDKGNGNSGNTGGSGVRENHDDDDDDDDDVMIETGDAQIVVPADEIEMGTAKLETLLESSVDRNFDKFELYALRNILNVSHELVDEGWFKLKHHENLQINTDSTSSLSKDLDLQLHNLQAEINFQINLKRLIDLQISKTIKLLKILKLYSKSINSIINNKENEINHKKLEPLTENLYYFINELRKLFNEINSVKKILNDNNNNDNLINKFNKNLSSNERTSYIDEKSYKLLEKLGIFNNN</sequence>
<dbReference type="GO" id="GO:0051301">
    <property type="term" value="P:cell division"/>
    <property type="evidence" value="ECO:0007669"/>
    <property type="project" value="UniProtKB-KW"/>
</dbReference>
<dbReference type="Pfam" id="PF05859">
    <property type="entry name" value="Mis12"/>
    <property type="match status" value="1"/>
</dbReference>
<dbReference type="Proteomes" id="UP000094236">
    <property type="component" value="Unassembled WGS sequence"/>
</dbReference>
<dbReference type="GO" id="GO:0051382">
    <property type="term" value="P:kinetochore assembly"/>
    <property type="evidence" value="ECO:0007669"/>
    <property type="project" value="TreeGrafter"/>
</dbReference>
<evidence type="ECO:0000256" key="2">
    <source>
        <dbReference type="ARBA" id="ARBA00008643"/>
    </source>
</evidence>
<keyword evidence="12" id="KW-1185">Reference proteome</keyword>
<evidence type="ECO:0000256" key="5">
    <source>
        <dbReference type="ARBA" id="ARBA00022776"/>
    </source>
</evidence>
<protein>
    <submittedName>
        <fullName evidence="11">Uncharacterized protein</fullName>
    </submittedName>
</protein>
<evidence type="ECO:0000256" key="4">
    <source>
        <dbReference type="ARBA" id="ARBA00022618"/>
    </source>
</evidence>
<evidence type="ECO:0000256" key="7">
    <source>
        <dbReference type="ARBA" id="ARBA00023054"/>
    </source>
</evidence>
<evidence type="ECO:0000313" key="11">
    <source>
        <dbReference type="EMBL" id="ODV95326.1"/>
    </source>
</evidence>
<organism evidence="11 12">
    <name type="scientific">Pachysolen tannophilus NRRL Y-2460</name>
    <dbReference type="NCBI Taxonomy" id="669874"/>
    <lineage>
        <taxon>Eukaryota</taxon>
        <taxon>Fungi</taxon>
        <taxon>Dikarya</taxon>
        <taxon>Ascomycota</taxon>
        <taxon>Saccharomycotina</taxon>
        <taxon>Pichiomycetes</taxon>
        <taxon>Pachysolenaceae</taxon>
        <taxon>Pachysolen</taxon>
    </lineage>
</organism>
<name>A0A1E4TUB1_PACTA</name>
<gene>
    <name evidence="11" type="ORF">PACTADRAFT_80737</name>
</gene>
<dbReference type="GO" id="GO:0000444">
    <property type="term" value="C:MIS12/MIND type complex"/>
    <property type="evidence" value="ECO:0007669"/>
    <property type="project" value="TreeGrafter"/>
</dbReference>
<comment type="similarity">
    <text evidence="2">Belongs to the mis12 family.</text>
</comment>
<comment type="subcellular location">
    <subcellularLocation>
        <location evidence="1">Chromosome</location>
        <location evidence="1">Centromere</location>
        <location evidence="1">Kinetochore</location>
    </subcellularLocation>
</comment>
<evidence type="ECO:0000256" key="1">
    <source>
        <dbReference type="ARBA" id="ARBA00004629"/>
    </source>
</evidence>
<evidence type="ECO:0000256" key="8">
    <source>
        <dbReference type="ARBA" id="ARBA00023306"/>
    </source>
</evidence>
<evidence type="ECO:0000256" key="3">
    <source>
        <dbReference type="ARBA" id="ARBA00022454"/>
    </source>
</evidence>
<accession>A0A1E4TUB1</accession>
<feature type="compositionally biased region" description="Acidic residues" evidence="10">
    <location>
        <begin position="89"/>
        <end position="98"/>
    </location>
</feature>
<evidence type="ECO:0000256" key="9">
    <source>
        <dbReference type="ARBA" id="ARBA00023328"/>
    </source>
</evidence>
<evidence type="ECO:0000256" key="6">
    <source>
        <dbReference type="ARBA" id="ARBA00022838"/>
    </source>
</evidence>
<keyword evidence="5" id="KW-0498">Mitosis</keyword>
<dbReference type="GO" id="GO:0005634">
    <property type="term" value="C:nucleus"/>
    <property type="evidence" value="ECO:0007669"/>
    <property type="project" value="InterPro"/>
</dbReference>
<keyword evidence="3" id="KW-0158">Chromosome</keyword>
<keyword evidence="8" id="KW-0131">Cell cycle</keyword>
<dbReference type="GO" id="GO:0000070">
    <property type="term" value="P:mitotic sister chromatid segregation"/>
    <property type="evidence" value="ECO:0007669"/>
    <property type="project" value="TreeGrafter"/>
</dbReference>
<evidence type="ECO:0000256" key="10">
    <source>
        <dbReference type="SAM" id="MobiDB-lite"/>
    </source>
</evidence>
<dbReference type="InterPro" id="IPR008685">
    <property type="entry name" value="Centromere_Mis12"/>
</dbReference>
<reference evidence="12" key="1">
    <citation type="submission" date="2016-05" db="EMBL/GenBank/DDBJ databases">
        <title>Comparative genomics of biotechnologically important yeasts.</title>
        <authorList>
            <consortium name="DOE Joint Genome Institute"/>
            <person name="Riley R."/>
            <person name="Haridas S."/>
            <person name="Wolfe K.H."/>
            <person name="Lopes M.R."/>
            <person name="Hittinger C.T."/>
            <person name="Goker M."/>
            <person name="Salamov A."/>
            <person name="Wisecaver J."/>
            <person name="Long T.M."/>
            <person name="Aerts A.L."/>
            <person name="Barry K."/>
            <person name="Choi C."/>
            <person name="Clum A."/>
            <person name="Coughlan A.Y."/>
            <person name="Deshpande S."/>
            <person name="Douglass A.P."/>
            <person name="Hanson S.J."/>
            <person name="Klenk H.-P."/>
            <person name="Labutti K."/>
            <person name="Lapidus A."/>
            <person name="Lindquist E."/>
            <person name="Lipzen A."/>
            <person name="Meier-Kolthoff J.P."/>
            <person name="Ohm R.A."/>
            <person name="Otillar R.P."/>
            <person name="Pangilinan J."/>
            <person name="Peng Y."/>
            <person name="Rokas A."/>
            <person name="Rosa C.A."/>
            <person name="Scheuner C."/>
            <person name="Sibirny A.A."/>
            <person name="Slot J.C."/>
            <person name="Stielow J.B."/>
            <person name="Sun H."/>
            <person name="Kurtzman C.P."/>
            <person name="Blackwell M."/>
            <person name="Grigoriev I.V."/>
            <person name="Jeffries T.W."/>
        </authorList>
    </citation>
    <scope>NUCLEOTIDE SEQUENCE [LARGE SCALE GENOMIC DNA]</scope>
    <source>
        <strain evidence="12">NRRL Y-2460</strain>
    </source>
</reference>
<dbReference type="OrthoDB" id="1884855at2759"/>
<feature type="region of interest" description="Disordered" evidence="10">
    <location>
        <begin position="55"/>
        <end position="98"/>
    </location>
</feature>
<proteinExistence type="inferred from homology"/>
<dbReference type="PANTHER" id="PTHR14527">
    <property type="entry name" value="PROTEIN MIS12 HOMOLOG"/>
    <property type="match status" value="1"/>
</dbReference>
<keyword evidence="9" id="KW-0137">Centromere</keyword>
<evidence type="ECO:0000313" key="12">
    <source>
        <dbReference type="Proteomes" id="UP000094236"/>
    </source>
</evidence>